<dbReference type="RefSeq" id="WP_091916968.1">
    <property type="nucleotide sequence ID" value="NZ_FOIQ01000006.1"/>
</dbReference>
<proteinExistence type="inferred from homology"/>
<gene>
    <name evidence="9" type="ORF">SAMN04487850_2425</name>
</gene>
<evidence type="ECO:0000256" key="5">
    <source>
        <dbReference type="RuleBase" id="RU003615"/>
    </source>
</evidence>
<dbReference type="Pfam" id="PF13290">
    <property type="entry name" value="CHB_HEX_C_1"/>
    <property type="match status" value="1"/>
</dbReference>
<organism evidence="9 10">
    <name type="scientific">Prevotella aff. ruminicola Tc2-24</name>
    <dbReference type="NCBI Taxonomy" id="81582"/>
    <lineage>
        <taxon>Bacteria</taxon>
        <taxon>Pseudomonadati</taxon>
        <taxon>Bacteroidota</taxon>
        <taxon>Bacteroidia</taxon>
        <taxon>Bacteroidales</taxon>
        <taxon>Prevotellaceae</taxon>
        <taxon>Prevotella</taxon>
    </lineage>
</organism>
<evidence type="ECO:0000256" key="1">
    <source>
        <dbReference type="ARBA" id="ARBA00008061"/>
    </source>
</evidence>
<evidence type="ECO:0000313" key="9">
    <source>
        <dbReference type="EMBL" id="SEW25769.1"/>
    </source>
</evidence>
<feature type="signal peptide" evidence="7">
    <location>
        <begin position="1"/>
        <end position="19"/>
    </location>
</feature>
<dbReference type="Gene3D" id="3.20.20.80">
    <property type="entry name" value="Glycosidases"/>
    <property type="match status" value="1"/>
</dbReference>
<dbReference type="Pfam" id="PF00128">
    <property type="entry name" value="Alpha-amylase"/>
    <property type="match status" value="1"/>
</dbReference>
<reference evidence="9 10" key="1">
    <citation type="submission" date="2016-10" db="EMBL/GenBank/DDBJ databases">
        <authorList>
            <person name="de Groot N.N."/>
        </authorList>
    </citation>
    <scope>NUCLEOTIDE SEQUENCE [LARGE SCALE GENOMIC DNA]</scope>
    <source>
        <strain evidence="9 10">TC2-24</strain>
    </source>
</reference>
<dbReference type="GO" id="GO:0043169">
    <property type="term" value="F:cation binding"/>
    <property type="evidence" value="ECO:0007669"/>
    <property type="project" value="InterPro"/>
</dbReference>
<dbReference type="PRINTS" id="PR00110">
    <property type="entry name" value="ALPHAAMYLASE"/>
</dbReference>
<dbReference type="GO" id="GO:0004556">
    <property type="term" value="F:alpha-amylase activity"/>
    <property type="evidence" value="ECO:0007669"/>
    <property type="project" value="UniProtKB-UniRule"/>
</dbReference>
<comment type="similarity">
    <text evidence="1 5">Belongs to the glycosyl hydrolase 13 family.</text>
</comment>
<dbReference type="GO" id="GO:0005975">
    <property type="term" value="P:carbohydrate metabolic process"/>
    <property type="evidence" value="ECO:0007669"/>
    <property type="project" value="InterPro"/>
</dbReference>
<dbReference type="EC" id="3.2.1.1" evidence="6"/>
<evidence type="ECO:0000256" key="7">
    <source>
        <dbReference type="SAM" id="SignalP"/>
    </source>
</evidence>
<evidence type="ECO:0000256" key="6">
    <source>
        <dbReference type="RuleBase" id="RU361134"/>
    </source>
</evidence>
<feature type="domain" description="Glycosyl hydrolase family 13 catalytic" evidence="8">
    <location>
        <begin position="28"/>
        <end position="360"/>
    </location>
</feature>
<evidence type="ECO:0000259" key="8">
    <source>
        <dbReference type="SMART" id="SM00642"/>
    </source>
</evidence>
<keyword evidence="2 6" id="KW-0378">Hydrolase</keyword>
<sequence>MRKLYTTLTFLVMTLATMAQGWPANYDGVMLQGFFWDSFNDTQWTRLEKQADDLAPWFSLVWIPQSGNCGGTSMGYDDLYWFSNYNSSFGNETELRSMIKTFKEKGIGTIADVVINHRKNLNSWVDFPKETYNGVTYEMMSTDICANDDGGETKKWAAQNGYSLSTNNDTGEGWGGMRDLDHKSENVQTIVKAYLKMLLNDLGYTGFRYDMVKGYSGSYTAIYNNDSKPQFSVGECWDGTNTIRRWIDAAEKTSAAFDFQFRYTVRNAINRGDWTYLGKQNDNNWPLVSKNYESGQYRQYAVTFVENHDTEKRANDAQDPIKKDTLAANAYLLAMPGTPCVFLTHWKAYKQEIKSMIDVRKMAGITNLSEYANVGSNKNYYANIIQTDGKDRLLVVVGNNTDGYEPSNDWQEVLSGYKYKYFLPKSMETVFADKATGKYEEAFKVKLIAVSADAGAQLVYTLDGSEPTTNSTKAVNGTSIDIAADCTLKVGLLVGNTVKSVITRNYSFNHFEKRQITIYVNVDNVGWSSVNFWTWGGDGSHSPANSSWPGDKISTTTTTGGKTWYTKQFNINSDDDVVNFVFSTGSGSPQTIDVTNISNDTFFEISTEKEGEKYKVNDVTSVYTGIRTIKAEQDDKSFKVYSLDGRLLRKASNRHEATRGLPKGIYIINNQKIILR</sequence>
<name>A0A1I0QFN2_9BACT</name>
<feature type="chain" id="PRO_5011640735" description="Alpha-amylase" evidence="7">
    <location>
        <begin position="20"/>
        <end position="676"/>
    </location>
</feature>
<accession>A0A1I0QFN2</accession>
<dbReference type="SMART" id="SM00642">
    <property type="entry name" value="Aamy"/>
    <property type="match status" value="1"/>
</dbReference>
<keyword evidence="7" id="KW-0732">Signal</keyword>
<dbReference type="Proteomes" id="UP000199373">
    <property type="component" value="Unassembled WGS sequence"/>
</dbReference>
<evidence type="ECO:0000256" key="4">
    <source>
        <dbReference type="ARBA" id="ARBA00023295"/>
    </source>
</evidence>
<dbReference type="EMBL" id="FOIQ01000006">
    <property type="protein sequence ID" value="SEW25769.1"/>
    <property type="molecule type" value="Genomic_DNA"/>
</dbReference>
<dbReference type="InterPro" id="IPR017853">
    <property type="entry name" value="GH"/>
</dbReference>
<keyword evidence="10" id="KW-1185">Reference proteome</keyword>
<keyword evidence="4 6" id="KW-0326">Glycosidase</keyword>
<dbReference type="AlphaFoldDB" id="A0A1I0QFN2"/>
<evidence type="ECO:0000313" key="10">
    <source>
        <dbReference type="Proteomes" id="UP000199373"/>
    </source>
</evidence>
<comment type="catalytic activity">
    <reaction evidence="6">
        <text>Endohydrolysis of (1-&gt;4)-alpha-D-glucosidic linkages in polysaccharides containing three or more (1-&gt;4)-alpha-linked D-glucose units.</text>
        <dbReference type="EC" id="3.2.1.1"/>
    </reaction>
</comment>
<dbReference type="SUPFAM" id="SSF51445">
    <property type="entry name" value="(Trans)glycosidases"/>
    <property type="match status" value="1"/>
</dbReference>
<dbReference type="CDD" id="cd11314">
    <property type="entry name" value="AmyAc_arch_bac_plant_AmyA"/>
    <property type="match status" value="1"/>
</dbReference>
<evidence type="ECO:0000256" key="3">
    <source>
        <dbReference type="ARBA" id="ARBA00023277"/>
    </source>
</evidence>
<dbReference type="InterPro" id="IPR006047">
    <property type="entry name" value="GH13_cat_dom"/>
</dbReference>
<protein>
    <recommendedName>
        <fullName evidence="6">Alpha-amylase</fullName>
        <ecNumber evidence="6">3.2.1.1</ecNumber>
    </recommendedName>
</protein>
<dbReference type="PANTHER" id="PTHR43447">
    <property type="entry name" value="ALPHA-AMYLASE"/>
    <property type="match status" value="1"/>
</dbReference>
<dbReference type="InterPro" id="IPR059177">
    <property type="entry name" value="GH29D-like_dom"/>
</dbReference>
<dbReference type="InterPro" id="IPR006046">
    <property type="entry name" value="Alpha_amylase"/>
</dbReference>
<keyword evidence="3 6" id="KW-0119">Carbohydrate metabolism</keyword>
<evidence type="ECO:0000256" key="2">
    <source>
        <dbReference type="ARBA" id="ARBA00022801"/>
    </source>
</evidence>